<dbReference type="InterPro" id="IPR037185">
    <property type="entry name" value="EmrE-like"/>
</dbReference>
<organism evidence="3 4">
    <name type="scientific">Rotaria sordida</name>
    <dbReference type="NCBI Taxonomy" id="392033"/>
    <lineage>
        <taxon>Eukaryota</taxon>
        <taxon>Metazoa</taxon>
        <taxon>Spiralia</taxon>
        <taxon>Gnathifera</taxon>
        <taxon>Rotifera</taxon>
        <taxon>Eurotatoria</taxon>
        <taxon>Bdelloidea</taxon>
        <taxon>Philodinida</taxon>
        <taxon>Philodinidae</taxon>
        <taxon>Rotaria</taxon>
    </lineage>
</organism>
<feature type="transmembrane region" description="Helical" evidence="1">
    <location>
        <begin position="32"/>
        <end position="53"/>
    </location>
</feature>
<evidence type="ECO:0000259" key="2">
    <source>
        <dbReference type="Pfam" id="PF00892"/>
    </source>
</evidence>
<dbReference type="AlphaFoldDB" id="A0A820L055"/>
<dbReference type="InterPro" id="IPR000620">
    <property type="entry name" value="EamA_dom"/>
</dbReference>
<gene>
    <name evidence="3" type="ORF">JBS370_LOCUS41932</name>
</gene>
<proteinExistence type="predicted"/>
<feature type="transmembrane region" description="Helical" evidence="1">
    <location>
        <begin position="90"/>
        <end position="108"/>
    </location>
</feature>
<feature type="non-terminal residue" evidence="3">
    <location>
        <position position="1"/>
    </location>
</feature>
<dbReference type="SUPFAM" id="SSF103481">
    <property type="entry name" value="Multidrug resistance efflux transporter EmrE"/>
    <property type="match status" value="1"/>
</dbReference>
<protein>
    <recommendedName>
        <fullName evidence="2">EamA domain-containing protein</fullName>
    </recommendedName>
</protein>
<name>A0A820L055_9BILA</name>
<dbReference type="EMBL" id="CAJOBD010050903">
    <property type="protein sequence ID" value="CAF4351215.1"/>
    <property type="molecule type" value="Genomic_DNA"/>
</dbReference>
<sequence length="128" mass="14589">KDDNNKEQCTDLLMEPVVAENIDKPIESSLTIATRFLGVFYALVSTFIFTISIKSTKQEIFFLFINVFCTTSGIFAYYLAYRYLTLPDVITIRFTQVIWTAIITTVLYREKPSIPMIVAILLTTIGVI</sequence>
<evidence type="ECO:0000313" key="4">
    <source>
        <dbReference type="Proteomes" id="UP000663836"/>
    </source>
</evidence>
<keyword evidence="1" id="KW-1133">Transmembrane helix</keyword>
<keyword evidence="1" id="KW-0812">Transmembrane</keyword>
<evidence type="ECO:0000256" key="1">
    <source>
        <dbReference type="SAM" id="Phobius"/>
    </source>
</evidence>
<accession>A0A820L055</accession>
<dbReference type="GO" id="GO:0016020">
    <property type="term" value="C:membrane"/>
    <property type="evidence" value="ECO:0007669"/>
    <property type="project" value="InterPro"/>
</dbReference>
<dbReference type="Proteomes" id="UP000663836">
    <property type="component" value="Unassembled WGS sequence"/>
</dbReference>
<evidence type="ECO:0000313" key="3">
    <source>
        <dbReference type="EMBL" id="CAF4351215.1"/>
    </source>
</evidence>
<feature type="non-terminal residue" evidence="3">
    <location>
        <position position="128"/>
    </location>
</feature>
<dbReference type="PANTHER" id="PTHR22911">
    <property type="entry name" value="ACYL-MALONYL CONDENSING ENZYME-RELATED"/>
    <property type="match status" value="1"/>
</dbReference>
<feature type="transmembrane region" description="Helical" evidence="1">
    <location>
        <begin position="60"/>
        <end position="78"/>
    </location>
</feature>
<keyword evidence="1" id="KW-0472">Membrane</keyword>
<dbReference type="Pfam" id="PF00892">
    <property type="entry name" value="EamA"/>
    <property type="match status" value="1"/>
</dbReference>
<reference evidence="3" key="1">
    <citation type="submission" date="2021-02" db="EMBL/GenBank/DDBJ databases">
        <authorList>
            <person name="Nowell W R."/>
        </authorList>
    </citation>
    <scope>NUCLEOTIDE SEQUENCE</scope>
</reference>
<feature type="domain" description="EamA" evidence="2">
    <location>
        <begin position="31"/>
        <end position="128"/>
    </location>
</feature>
<comment type="caution">
    <text evidence="3">The sequence shown here is derived from an EMBL/GenBank/DDBJ whole genome shotgun (WGS) entry which is preliminary data.</text>
</comment>